<feature type="region of interest" description="Disordered" evidence="4">
    <location>
        <begin position="273"/>
        <end position="375"/>
    </location>
</feature>
<evidence type="ECO:0000313" key="8">
    <source>
        <dbReference type="EMBL" id="KAF5828079.1"/>
    </source>
</evidence>
<evidence type="ECO:0000259" key="7">
    <source>
        <dbReference type="Pfam" id="PF25041"/>
    </source>
</evidence>
<feature type="compositionally biased region" description="Gly residues" evidence="4">
    <location>
        <begin position="326"/>
        <end position="348"/>
    </location>
</feature>
<feature type="region of interest" description="Disordered" evidence="4">
    <location>
        <begin position="601"/>
        <end position="646"/>
    </location>
</feature>
<dbReference type="PANTHER" id="PTHR31057:SF0">
    <property type="entry name" value="E3 UFM1-PROTEIN LIGASE 1"/>
    <property type="match status" value="1"/>
</dbReference>
<reference evidence="8" key="1">
    <citation type="submission" date="2017-08" db="EMBL/GenBank/DDBJ databases">
        <authorList>
            <person name="Polle J.E."/>
            <person name="Barry K."/>
            <person name="Cushman J."/>
            <person name="Schmutz J."/>
            <person name="Tran D."/>
            <person name="Hathwaick L.T."/>
            <person name="Yim W.C."/>
            <person name="Jenkins J."/>
            <person name="Mckie-Krisberg Z.M."/>
            <person name="Prochnik S."/>
            <person name="Lindquist E."/>
            <person name="Dockter R.B."/>
            <person name="Adam C."/>
            <person name="Molina H."/>
            <person name="Bunkerborg J."/>
            <person name="Jin E."/>
            <person name="Buchheim M."/>
            <person name="Magnuson J."/>
        </authorList>
    </citation>
    <scope>NUCLEOTIDE SEQUENCE</scope>
    <source>
        <strain evidence="8">CCAP 19/18</strain>
    </source>
</reference>
<dbReference type="InterPro" id="IPR056579">
    <property type="entry name" value="Ufl1_N"/>
</dbReference>
<keyword evidence="9" id="KW-1185">Reference proteome</keyword>
<dbReference type="PANTHER" id="PTHR31057">
    <property type="entry name" value="E3 UFM1-PROTEIN LIGASE 1"/>
    <property type="match status" value="1"/>
</dbReference>
<feature type="compositionally biased region" description="Low complexity" evidence="4">
    <location>
        <begin position="273"/>
        <end position="309"/>
    </location>
</feature>
<gene>
    <name evidence="8" type="ORF">DUNSADRAFT_18260</name>
</gene>
<feature type="compositionally biased region" description="Low complexity" evidence="4">
    <location>
        <begin position="503"/>
        <end position="520"/>
    </location>
</feature>
<protein>
    <recommendedName>
        <fullName evidence="10">E3 UFM1-protein ligase 1 homolog</fullName>
    </recommendedName>
</protein>
<dbReference type="Pfam" id="PF09743">
    <property type="entry name" value="E3_UFM1_ligase"/>
    <property type="match status" value="2"/>
</dbReference>
<evidence type="ECO:0008006" key="10">
    <source>
        <dbReference type="Google" id="ProtNLM"/>
    </source>
</evidence>
<feature type="domain" description="E3 UFM1-protein ligase 1-like" evidence="6">
    <location>
        <begin position="569"/>
        <end position="702"/>
    </location>
</feature>
<comment type="similarity">
    <text evidence="1">Belongs to the UFL1 family.</text>
</comment>
<evidence type="ECO:0000256" key="3">
    <source>
        <dbReference type="ARBA" id="ARBA00022786"/>
    </source>
</evidence>
<accession>A0ABQ7G0F2</accession>
<keyword evidence="2" id="KW-0808">Transferase</keyword>
<comment type="caution">
    <text evidence="8">The sequence shown here is derived from an EMBL/GenBank/DDBJ whole genome shotgun (WGS) entry which is preliminary data.</text>
</comment>
<feature type="domain" description="E3 UFM1-protein ligase-like C-terminal" evidence="7">
    <location>
        <begin position="708"/>
        <end position="830"/>
    </location>
</feature>
<evidence type="ECO:0000259" key="5">
    <source>
        <dbReference type="Pfam" id="PF09743"/>
    </source>
</evidence>
<dbReference type="Pfam" id="PF23659">
    <property type="entry name" value="UFL1"/>
    <property type="match status" value="1"/>
</dbReference>
<dbReference type="InterPro" id="IPR056580">
    <property type="entry name" value="Ufl1_dom"/>
</dbReference>
<dbReference type="EMBL" id="MU070367">
    <property type="protein sequence ID" value="KAF5828079.1"/>
    <property type="molecule type" value="Genomic_DNA"/>
</dbReference>
<dbReference type="Proteomes" id="UP000815325">
    <property type="component" value="Unassembled WGS sequence"/>
</dbReference>
<dbReference type="Pfam" id="PF25041">
    <property type="entry name" value="UFL1_C"/>
    <property type="match status" value="1"/>
</dbReference>
<name>A0ABQ7G0F2_DUNSA</name>
<sequence>MMDLNELLSQLQSTQQTEATSRLSERNVIDLVNKLKQLGILGDELLYTINGKEYITTDQLKKEVSLALKQSGGRLALVELPALVGCDLLHCERQAAAVVAEGGGEVLEAQGELITVQYFDAIAGEINDLLQEAGQVSLSDLAVQYALNTELMASMLHSRMGGAIQELGLESAALGGSGGGSVVASIVDELVREGALAGSLKGGGVNWVPAVYSTAQRNAVRSFYEQNGWVGYDTAKRMGIPNASSYLRTAFPDGIPLETALVGPSLLSQVRETSSAAASTSSPAAHPAANNSKGGPAGAAAEKGQQAGGSSDDEDWAANAKRGGKGGKGGKSGGKAGKKGGGAGGAKAGKGAAAASGPGSGAGSKGHSIHGGPLPLTMADLEAQVLELRPDLEGVGTTGSTSGEAGGAAQALAALLLPAAVAAYEATLSAAFTTSVEEKRRAKEALAQALDAAYQRLCLYAVGVEEFALAPAESSPADGTVPAPAAASKGGGQGGEDGDEPATKPAKGSGKKAAAAAERAAAAKERRADKAQPTDAQTEGSSIQPGTQQQQHQQQLQQKGGGDKAAETVYAALVRQALRTSGAEAVDALCKWAQVEHDVGAMSDTPTHNQNTTNSNRAANSAAATAQGSSSGGRSSGGQVMDLVKSPPLSPAERGALLRSLPSDAAAALAAALEAMASASTIRDALEALSHAAEVLGLRLKAVDKKQERAVLAQLRAELLGALSSEHDPAAALALVVPLLFMRVTGKAVAVPGKALAAVLARCGSGSSNSGTRASAGSLSPEALSSVEAFHTQVVEHLVLMGGGGRGSTDESRRQASLAESLAQQLPAMKCLAGLGGE</sequence>
<proteinExistence type="inferred from homology"/>
<evidence type="ECO:0000256" key="1">
    <source>
        <dbReference type="ARBA" id="ARBA00010789"/>
    </source>
</evidence>
<evidence type="ECO:0000256" key="2">
    <source>
        <dbReference type="ARBA" id="ARBA00022679"/>
    </source>
</evidence>
<evidence type="ECO:0000259" key="6">
    <source>
        <dbReference type="Pfam" id="PF23659"/>
    </source>
</evidence>
<feature type="compositionally biased region" description="Basic and acidic residues" evidence="4">
    <location>
        <begin position="521"/>
        <end position="532"/>
    </location>
</feature>
<feature type="compositionally biased region" description="Polar residues" evidence="4">
    <location>
        <begin position="534"/>
        <end position="543"/>
    </location>
</feature>
<dbReference type="InterPro" id="IPR018611">
    <property type="entry name" value="Ufl1"/>
</dbReference>
<dbReference type="InterPro" id="IPR056761">
    <property type="entry name" value="Ufl1-like_C"/>
</dbReference>
<evidence type="ECO:0000256" key="4">
    <source>
        <dbReference type="SAM" id="MobiDB-lite"/>
    </source>
</evidence>
<feature type="compositionally biased region" description="Low complexity" evidence="4">
    <location>
        <begin position="609"/>
        <end position="629"/>
    </location>
</feature>
<feature type="compositionally biased region" description="Low complexity" evidence="4">
    <location>
        <begin position="544"/>
        <end position="558"/>
    </location>
</feature>
<keyword evidence="3" id="KW-0833">Ubl conjugation pathway</keyword>
<feature type="domain" description="E3 UFM1-protein ligase 1-like N-terminal" evidence="5">
    <location>
        <begin position="181"/>
        <end position="247"/>
    </location>
</feature>
<feature type="region of interest" description="Disordered" evidence="4">
    <location>
        <begin position="473"/>
        <end position="562"/>
    </location>
</feature>
<evidence type="ECO:0000313" key="9">
    <source>
        <dbReference type="Proteomes" id="UP000815325"/>
    </source>
</evidence>
<organism evidence="8 9">
    <name type="scientific">Dunaliella salina</name>
    <name type="common">Green alga</name>
    <name type="synonym">Protococcus salinus</name>
    <dbReference type="NCBI Taxonomy" id="3046"/>
    <lineage>
        <taxon>Eukaryota</taxon>
        <taxon>Viridiplantae</taxon>
        <taxon>Chlorophyta</taxon>
        <taxon>core chlorophytes</taxon>
        <taxon>Chlorophyceae</taxon>
        <taxon>CS clade</taxon>
        <taxon>Chlamydomonadales</taxon>
        <taxon>Dunaliellaceae</taxon>
        <taxon>Dunaliella</taxon>
    </lineage>
</organism>
<feature type="domain" description="E3 UFM1-protein ligase 1-like N-terminal" evidence="5">
    <location>
        <begin position="3"/>
        <end position="165"/>
    </location>
</feature>